<comment type="caution">
    <text evidence="1">The sequence shown here is derived from an EMBL/GenBank/DDBJ whole genome shotgun (WGS) entry which is preliminary data.</text>
</comment>
<keyword evidence="2" id="KW-1185">Reference proteome</keyword>
<accession>A0ABN8QPG1</accession>
<protein>
    <recommendedName>
        <fullName evidence="3">Helicase C-terminal domain-containing protein</fullName>
    </recommendedName>
</protein>
<dbReference type="Gene3D" id="3.40.50.300">
    <property type="entry name" value="P-loop containing nucleotide triphosphate hydrolases"/>
    <property type="match status" value="1"/>
</dbReference>
<dbReference type="EMBL" id="CALNXK010000142">
    <property type="protein sequence ID" value="CAH3167781.1"/>
    <property type="molecule type" value="Genomic_DNA"/>
</dbReference>
<reference evidence="1 2" key="1">
    <citation type="submission" date="2022-05" db="EMBL/GenBank/DDBJ databases">
        <authorList>
            <consortium name="Genoscope - CEA"/>
            <person name="William W."/>
        </authorList>
    </citation>
    <scope>NUCLEOTIDE SEQUENCE [LARGE SCALE GENOMIC DNA]</scope>
</reference>
<evidence type="ECO:0008006" key="3">
    <source>
        <dbReference type="Google" id="ProtNLM"/>
    </source>
</evidence>
<proteinExistence type="predicted"/>
<name>A0ABN8QPG1_9CNID</name>
<dbReference type="SUPFAM" id="SSF52540">
    <property type="entry name" value="P-loop containing nucleoside triphosphate hydrolases"/>
    <property type="match status" value="1"/>
</dbReference>
<organism evidence="1 2">
    <name type="scientific">Porites lobata</name>
    <dbReference type="NCBI Taxonomy" id="104759"/>
    <lineage>
        <taxon>Eukaryota</taxon>
        <taxon>Metazoa</taxon>
        <taxon>Cnidaria</taxon>
        <taxon>Anthozoa</taxon>
        <taxon>Hexacorallia</taxon>
        <taxon>Scleractinia</taxon>
        <taxon>Fungiina</taxon>
        <taxon>Poritidae</taxon>
        <taxon>Porites</taxon>
    </lineage>
</organism>
<evidence type="ECO:0000313" key="2">
    <source>
        <dbReference type="Proteomes" id="UP001159405"/>
    </source>
</evidence>
<dbReference type="InterPro" id="IPR027417">
    <property type="entry name" value="P-loop_NTPase"/>
</dbReference>
<sequence>MVINFKDIAYVIHYRPPRNIEEFLPEIGRAGRDGRKANLPVFKKENACDILHMVRDSFEDLKLMMRH</sequence>
<evidence type="ECO:0000313" key="1">
    <source>
        <dbReference type="EMBL" id="CAH3167781.1"/>
    </source>
</evidence>
<gene>
    <name evidence="1" type="ORF">PLOB_00008973</name>
</gene>
<dbReference type="Proteomes" id="UP001159405">
    <property type="component" value="Unassembled WGS sequence"/>
</dbReference>